<reference evidence="2 3" key="1">
    <citation type="journal article" date="2016" name="Nat. Commun.">
        <title>Thousands of microbial genomes shed light on interconnected biogeochemical processes in an aquifer system.</title>
        <authorList>
            <person name="Anantharaman K."/>
            <person name="Brown C.T."/>
            <person name="Hug L.A."/>
            <person name="Sharon I."/>
            <person name="Castelle C.J."/>
            <person name="Probst A.J."/>
            <person name="Thomas B.C."/>
            <person name="Singh A."/>
            <person name="Wilkins M.J."/>
            <person name="Karaoz U."/>
            <person name="Brodie E.L."/>
            <person name="Williams K.H."/>
            <person name="Hubbard S.S."/>
            <person name="Banfield J.F."/>
        </authorList>
    </citation>
    <scope>NUCLEOTIDE SEQUENCE [LARGE SCALE GENOMIC DNA]</scope>
</reference>
<proteinExistence type="predicted"/>
<keyword evidence="1" id="KW-1133">Transmembrane helix</keyword>
<evidence type="ECO:0000313" key="3">
    <source>
        <dbReference type="Proteomes" id="UP000176996"/>
    </source>
</evidence>
<gene>
    <name evidence="2" type="ORF">A3A21_01980</name>
</gene>
<keyword evidence="1" id="KW-0812">Transmembrane</keyword>
<dbReference type="STRING" id="1798471.A3A21_01980"/>
<sequence length="139" mass="14863">MKKDAGQITLPFVLLIGGIIVEIALAGVFVSYLRSISNLGERLSVKAGEAAYSGIQDAMVRIAQNKELGNSSYELMVGEDKTEVTITKTDNPADGAYAYVIDSLGISGSRRKKLQGVLIVDKITGRAKLDSTKEVKVSN</sequence>
<dbReference type="EMBL" id="MFKK01000004">
    <property type="protein sequence ID" value="OGG42135.1"/>
    <property type="molecule type" value="Genomic_DNA"/>
</dbReference>
<evidence type="ECO:0000256" key="1">
    <source>
        <dbReference type="SAM" id="Phobius"/>
    </source>
</evidence>
<organism evidence="2 3">
    <name type="scientific">Candidatus Jorgensenbacteria bacterium RIFCSPLOWO2_01_FULL_45_25b</name>
    <dbReference type="NCBI Taxonomy" id="1798471"/>
    <lineage>
        <taxon>Bacteria</taxon>
        <taxon>Candidatus Joergenseniibacteriota</taxon>
    </lineage>
</organism>
<feature type="transmembrane region" description="Helical" evidence="1">
    <location>
        <begin position="12"/>
        <end position="33"/>
    </location>
</feature>
<keyword evidence="1" id="KW-0472">Membrane</keyword>
<comment type="caution">
    <text evidence="2">The sequence shown here is derived from an EMBL/GenBank/DDBJ whole genome shotgun (WGS) entry which is preliminary data.</text>
</comment>
<dbReference type="AlphaFoldDB" id="A0A1F6BYV2"/>
<dbReference type="Proteomes" id="UP000176996">
    <property type="component" value="Unassembled WGS sequence"/>
</dbReference>
<accession>A0A1F6BYV2</accession>
<protein>
    <submittedName>
        <fullName evidence="2">Uncharacterized protein</fullName>
    </submittedName>
</protein>
<name>A0A1F6BYV2_9BACT</name>
<evidence type="ECO:0000313" key="2">
    <source>
        <dbReference type="EMBL" id="OGG42135.1"/>
    </source>
</evidence>